<dbReference type="RefSeq" id="WP_203835505.1">
    <property type="nucleotide sequence ID" value="NZ_BAAATV010000004.1"/>
</dbReference>
<feature type="region of interest" description="Disordered" evidence="1">
    <location>
        <begin position="124"/>
        <end position="143"/>
    </location>
</feature>
<accession>A0ABQ3ZI16</accession>
<sequence>MYSRRDLVQAYLGAQNWGYGGYYTESPTFNAALEEYYVQLLDGLQKLFGLQFDMVGSPNPALMMLFRSTAESLLALRTPWSGFLESGLLVRKLEEAGEHGVRVTEAGEKIDALIAEAREAHLTPSRARSITPSGNSDVMYESL</sequence>
<evidence type="ECO:0000256" key="1">
    <source>
        <dbReference type="SAM" id="MobiDB-lite"/>
    </source>
</evidence>
<gene>
    <name evidence="2" type="ORF">Ahu01nite_013330</name>
</gene>
<dbReference type="Proteomes" id="UP000603200">
    <property type="component" value="Unassembled WGS sequence"/>
</dbReference>
<organism evidence="2 3">
    <name type="scientific">Winogradskya humida</name>
    <dbReference type="NCBI Taxonomy" id="113566"/>
    <lineage>
        <taxon>Bacteria</taxon>
        <taxon>Bacillati</taxon>
        <taxon>Actinomycetota</taxon>
        <taxon>Actinomycetes</taxon>
        <taxon>Micromonosporales</taxon>
        <taxon>Micromonosporaceae</taxon>
        <taxon>Winogradskya</taxon>
    </lineage>
</organism>
<protein>
    <submittedName>
        <fullName evidence="2">Uncharacterized protein</fullName>
    </submittedName>
</protein>
<name>A0ABQ3ZI16_9ACTN</name>
<evidence type="ECO:0000313" key="3">
    <source>
        <dbReference type="Proteomes" id="UP000603200"/>
    </source>
</evidence>
<evidence type="ECO:0000313" key="2">
    <source>
        <dbReference type="EMBL" id="GIE18231.1"/>
    </source>
</evidence>
<keyword evidence="3" id="KW-1185">Reference proteome</keyword>
<proteinExistence type="predicted"/>
<feature type="compositionally biased region" description="Polar residues" evidence="1">
    <location>
        <begin position="126"/>
        <end position="136"/>
    </location>
</feature>
<comment type="caution">
    <text evidence="2">The sequence shown here is derived from an EMBL/GenBank/DDBJ whole genome shotgun (WGS) entry which is preliminary data.</text>
</comment>
<dbReference type="EMBL" id="BOMN01000016">
    <property type="protein sequence ID" value="GIE18231.1"/>
    <property type="molecule type" value="Genomic_DNA"/>
</dbReference>
<reference evidence="2 3" key="1">
    <citation type="submission" date="2021-01" db="EMBL/GenBank/DDBJ databases">
        <title>Whole genome shotgun sequence of Actinoplanes humidus NBRC 14915.</title>
        <authorList>
            <person name="Komaki H."/>
            <person name="Tamura T."/>
        </authorList>
    </citation>
    <scope>NUCLEOTIDE SEQUENCE [LARGE SCALE GENOMIC DNA]</scope>
    <source>
        <strain evidence="2 3">NBRC 14915</strain>
    </source>
</reference>